<keyword evidence="3" id="KW-1185">Reference proteome</keyword>
<dbReference type="SUPFAM" id="SSF53335">
    <property type="entry name" value="S-adenosyl-L-methionine-dependent methyltransferases"/>
    <property type="match status" value="1"/>
</dbReference>
<protein>
    <submittedName>
        <fullName evidence="2">FkbM family methyltransferase</fullName>
    </submittedName>
</protein>
<evidence type="ECO:0000313" key="2">
    <source>
        <dbReference type="EMBL" id="MCC0176657.1"/>
    </source>
</evidence>
<dbReference type="InterPro" id="IPR006342">
    <property type="entry name" value="FkbM_mtfrase"/>
</dbReference>
<dbReference type="EMBL" id="JADWDC010000011">
    <property type="protein sequence ID" value="MCC0176657.1"/>
    <property type="molecule type" value="Genomic_DNA"/>
</dbReference>
<reference evidence="2" key="1">
    <citation type="journal article" date="2021" name="Antonie Van Leeuwenhoek">
        <title>Draft genome and description of Waterburya agarophytonicola gen. nov. sp. nov. (Pleurocapsales, Cyanobacteria): a seaweed symbiont.</title>
        <authorList>
            <person name="Bonthond G."/>
            <person name="Shalygin S."/>
            <person name="Bayer T."/>
            <person name="Weinberger F."/>
        </authorList>
    </citation>
    <scope>NUCLEOTIDE SEQUENCE</scope>
    <source>
        <strain evidence="2">KI4</strain>
    </source>
</reference>
<sequence>MNKILRSLLLRSPKTYELIHNLKNKHFINFYLGKVHEPDFNAFKLICQNQPQLFVDIGANVGMSALSFFTLKSNARVTSFEPNPLNYPYLDKLAARFANFQYLPVGIGEKQTSLDFYYPVYNGKVMTALGSCDRQSAESWLNQKTVYFFNESKLEIAKINIEVKTLDSFELEPEFIKIDVEGFEYQVLLGAENTINTHRPILLIEGIAQGDRVHQLLKAWRYDIYKFEDNRFYLNSFDCANNFVIPQEKTELIQPYLALNSAQTLEPVC</sequence>
<dbReference type="Proteomes" id="UP000729733">
    <property type="component" value="Unassembled WGS sequence"/>
</dbReference>
<gene>
    <name evidence="2" type="ORF">I4641_06655</name>
</gene>
<keyword evidence="2" id="KW-0808">Transferase</keyword>
<name>A0A964BQY9_9CYAN</name>
<dbReference type="InterPro" id="IPR029063">
    <property type="entry name" value="SAM-dependent_MTases_sf"/>
</dbReference>
<dbReference type="NCBIfam" id="TIGR01444">
    <property type="entry name" value="fkbM_fam"/>
    <property type="match status" value="1"/>
</dbReference>
<dbReference type="Pfam" id="PF05050">
    <property type="entry name" value="Methyltransf_21"/>
    <property type="match status" value="1"/>
</dbReference>
<accession>A0A964BQY9</accession>
<organism evidence="2 3">
    <name type="scientific">Waterburya agarophytonicola KI4</name>
    <dbReference type="NCBI Taxonomy" id="2874699"/>
    <lineage>
        <taxon>Bacteria</taxon>
        <taxon>Bacillati</taxon>
        <taxon>Cyanobacteriota</taxon>
        <taxon>Cyanophyceae</taxon>
        <taxon>Pleurocapsales</taxon>
        <taxon>Hyellaceae</taxon>
        <taxon>Waterburya</taxon>
        <taxon>Waterburya agarophytonicola</taxon>
    </lineage>
</organism>
<proteinExistence type="predicted"/>
<dbReference type="InterPro" id="IPR052514">
    <property type="entry name" value="SAM-dependent_MTase"/>
</dbReference>
<evidence type="ECO:0000259" key="1">
    <source>
        <dbReference type="Pfam" id="PF05050"/>
    </source>
</evidence>
<dbReference type="PANTHER" id="PTHR34203">
    <property type="entry name" value="METHYLTRANSFERASE, FKBM FAMILY PROTEIN"/>
    <property type="match status" value="1"/>
</dbReference>
<dbReference type="RefSeq" id="WP_229639695.1">
    <property type="nucleotide sequence ID" value="NZ_JADWDC010000011.1"/>
</dbReference>
<keyword evidence="2" id="KW-0489">Methyltransferase</keyword>
<dbReference type="GO" id="GO:0032259">
    <property type="term" value="P:methylation"/>
    <property type="evidence" value="ECO:0007669"/>
    <property type="project" value="UniProtKB-KW"/>
</dbReference>
<feature type="domain" description="Methyltransferase FkbM" evidence="1">
    <location>
        <begin position="56"/>
        <end position="222"/>
    </location>
</feature>
<dbReference type="PANTHER" id="PTHR34203:SF15">
    <property type="entry name" value="SLL1173 PROTEIN"/>
    <property type="match status" value="1"/>
</dbReference>
<dbReference type="Gene3D" id="3.40.50.150">
    <property type="entry name" value="Vaccinia Virus protein VP39"/>
    <property type="match status" value="1"/>
</dbReference>
<dbReference type="AlphaFoldDB" id="A0A964BQY9"/>
<dbReference type="GO" id="GO:0008168">
    <property type="term" value="F:methyltransferase activity"/>
    <property type="evidence" value="ECO:0007669"/>
    <property type="project" value="UniProtKB-KW"/>
</dbReference>
<evidence type="ECO:0000313" key="3">
    <source>
        <dbReference type="Proteomes" id="UP000729733"/>
    </source>
</evidence>
<comment type="caution">
    <text evidence="2">The sequence shown here is derived from an EMBL/GenBank/DDBJ whole genome shotgun (WGS) entry which is preliminary data.</text>
</comment>